<dbReference type="GO" id="GO:0006383">
    <property type="term" value="P:transcription by RNA polymerase III"/>
    <property type="evidence" value="ECO:0007669"/>
    <property type="project" value="InterPro"/>
</dbReference>
<dbReference type="AlphaFoldDB" id="A0A8J5LZ00"/>
<keyword evidence="6" id="KW-1185">Reference proteome</keyword>
<feature type="compositionally biased region" description="Acidic residues" evidence="4">
    <location>
        <begin position="209"/>
        <end position="245"/>
    </location>
</feature>
<evidence type="ECO:0000256" key="3">
    <source>
        <dbReference type="ARBA" id="ARBA00023242"/>
    </source>
</evidence>
<evidence type="ECO:0000256" key="2">
    <source>
        <dbReference type="ARBA" id="ARBA00008352"/>
    </source>
</evidence>
<dbReference type="Proteomes" id="UP000734854">
    <property type="component" value="Unassembled WGS sequence"/>
</dbReference>
<organism evidence="5 6">
    <name type="scientific">Zingiber officinale</name>
    <name type="common">Ginger</name>
    <name type="synonym">Amomum zingiber</name>
    <dbReference type="NCBI Taxonomy" id="94328"/>
    <lineage>
        <taxon>Eukaryota</taxon>
        <taxon>Viridiplantae</taxon>
        <taxon>Streptophyta</taxon>
        <taxon>Embryophyta</taxon>
        <taxon>Tracheophyta</taxon>
        <taxon>Spermatophyta</taxon>
        <taxon>Magnoliopsida</taxon>
        <taxon>Liliopsida</taxon>
        <taxon>Zingiberales</taxon>
        <taxon>Zingiberaceae</taxon>
        <taxon>Zingiber</taxon>
    </lineage>
</organism>
<gene>
    <name evidence="5" type="ORF">ZIOFF_002236</name>
</gene>
<dbReference type="GO" id="GO:0005666">
    <property type="term" value="C:RNA polymerase III complex"/>
    <property type="evidence" value="ECO:0007669"/>
    <property type="project" value="TreeGrafter"/>
</dbReference>
<evidence type="ECO:0000256" key="4">
    <source>
        <dbReference type="SAM" id="MobiDB-lite"/>
    </source>
</evidence>
<comment type="subcellular location">
    <subcellularLocation>
        <location evidence="1">Nucleus</location>
    </subcellularLocation>
</comment>
<dbReference type="InterPro" id="IPR024661">
    <property type="entry name" value="RNA_pol_III_Rpc31"/>
</dbReference>
<feature type="region of interest" description="Disordered" evidence="4">
    <location>
        <begin position="196"/>
        <end position="250"/>
    </location>
</feature>
<keyword evidence="3" id="KW-0539">Nucleus</keyword>
<comment type="similarity">
    <text evidence="2">Belongs to the eukaryotic RPC7 RNA polymerase subunit family.</text>
</comment>
<feature type="compositionally biased region" description="Basic and acidic residues" evidence="4">
    <location>
        <begin position="196"/>
        <end position="208"/>
    </location>
</feature>
<protein>
    <submittedName>
        <fullName evidence="5">Uncharacterized protein</fullName>
    </submittedName>
</protein>
<sequence length="376" mass="42247">MLAQIWDLATGVISPRANYFVLAASCLCCGTPAEASDLGKMAFRGRGRGRGGGRGFGSSFDIRIGKHVPYEDFPENVTLPSLPTIDSLPDEVKALITSKLRLEHFWKTSCYNLQAVALKSKNQYADIERYSDRFKIKPQGKREALASYLVLTPSNFPSELIQGSKLQQRDKKKLRWDRDPDEKMFDMFEKLEQNYKGQDGKVDEKKGENDEEDEEEEVEEEESSDDDDYNQNVDFDDDEDDLNMEEEGRKANQSDTVLVLQFICVTENAEQGRVIRSLQRFMDFLINATTKPRIELVSAICNIMAITKVSFIAFFLVAMLVASSVPTTNAFGCFKDCYDRCANGKIGNVPCATMCAQACTVHKINVETEAKFNGGN</sequence>
<evidence type="ECO:0000313" key="6">
    <source>
        <dbReference type="Proteomes" id="UP000734854"/>
    </source>
</evidence>
<accession>A0A8J5LZ00</accession>
<dbReference type="EMBL" id="JACMSC010000001">
    <property type="protein sequence ID" value="KAG6537151.1"/>
    <property type="molecule type" value="Genomic_DNA"/>
</dbReference>
<reference evidence="5 6" key="1">
    <citation type="submission" date="2020-08" db="EMBL/GenBank/DDBJ databases">
        <title>Plant Genome Project.</title>
        <authorList>
            <person name="Zhang R.-G."/>
        </authorList>
    </citation>
    <scope>NUCLEOTIDE SEQUENCE [LARGE SCALE GENOMIC DNA]</scope>
    <source>
        <tissue evidence="5">Rhizome</tissue>
    </source>
</reference>
<evidence type="ECO:0000256" key="1">
    <source>
        <dbReference type="ARBA" id="ARBA00004123"/>
    </source>
</evidence>
<dbReference type="PANTHER" id="PTHR15367">
    <property type="entry name" value="DNA-DIRECTED RNA POLYMERASE III"/>
    <property type="match status" value="1"/>
</dbReference>
<comment type="caution">
    <text evidence="5">The sequence shown here is derived from an EMBL/GenBank/DDBJ whole genome shotgun (WGS) entry which is preliminary data.</text>
</comment>
<dbReference type="PANTHER" id="PTHR15367:SF2">
    <property type="entry name" value="DNA-DIRECTED RNA POLYMERASE III SUBUNIT"/>
    <property type="match status" value="1"/>
</dbReference>
<evidence type="ECO:0000313" key="5">
    <source>
        <dbReference type="EMBL" id="KAG6537151.1"/>
    </source>
</evidence>
<proteinExistence type="inferred from homology"/>
<name>A0A8J5LZ00_ZINOF</name>